<comment type="similarity">
    <text evidence="2">Belongs to the transposase mutator family.</text>
</comment>
<keyword evidence="8" id="KW-1185">Reference proteome</keyword>
<comment type="caution">
    <text evidence="7">The sequence shown here is derived from an EMBL/GenBank/DDBJ whole genome shotgun (WGS) entry which is preliminary data.</text>
</comment>
<evidence type="ECO:0000256" key="3">
    <source>
        <dbReference type="ARBA" id="ARBA00022578"/>
    </source>
</evidence>
<evidence type="ECO:0000256" key="4">
    <source>
        <dbReference type="ARBA" id="ARBA00023125"/>
    </source>
</evidence>
<evidence type="ECO:0000256" key="1">
    <source>
        <dbReference type="ARBA" id="ARBA00002190"/>
    </source>
</evidence>
<comment type="function">
    <text evidence="1">Required for the transposition of the insertion element.</text>
</comment>
<dbReference type="GO" id="GO:0006313">
    <property type="term" value="P:DNA transposition"/>
    <property type="evidence" value="ECO:0007669"/>
    <property type="project" value="InterPro"/>
</dbReference>
<dbReference type="AlphaFoldDB" id="A0A840F2C9"/>
<evidence type="ECO:0000313" key="7">
    <source>
        <dbReference type="EMBL" id="MBB4138051.1"/>
    </source>
</evidence>
<name>A0A840F2C9_9ACTN</name>
<keyword evidence="4" id="KW-0238">DNA-binding</keyword>
<keyword evidence="5" id="KW-0233">DNA recombination</keyword>
<gene>
    <name evidence="7" type="ORF">BKA16_004676</name>
</gene>
<proteinExistence type="inferred from homology"/>
<organism evidence="7 8">
    <name type="scientific">Gordonia humi</name>
    <dbReference type="NCBI Taxonomy" id="686429"/>
    <lineage>
        <taxon>Bacteria</taxon>
        <taxon>Bacillati</taxon>
        <taxon>Actinomycetota</taxon>
        <taxon>Actinomycetes</taxon>
        <taxon>Mycobacteriales</taxon>
        <taxon>Gordoniaceae</taxon>
        <taxon>Gordonia</taxon>
    </lineage>
</organism>
<dbReference type="GO" id="GO:0003677">
    <property type="term" value="F:DNA binding"/>
    <property type="evidence" value="ECO:0007669"/>
    <property type="project" value="UniProtKB-KW"/>
</dbReference>
<dbReference type="InterPro" id="IPR001207">
    <property type="entry name" value="Transposase_mutator"/>
</dbReference>
<accession>A0A840F2C9</accession>
<feature type="compositionally biased region" description="Basic residues" evidence="6">
    <location>
        <begin position="74"/>
        <end position="83"/>
    </location>
</feature>
<evidence type="ECO:0000313" key="8">
    <source>
        <dbReference type="Proteomes" id="UP000551501"/>
    </source>
</evidence>
<feature type="region of interest" description="Disordered" evidence="6">
    <location>
        <begin position="50"/>
        <end position="83"/>
    </location>
</feature>
<dbReference type="Pfam" id="PF00872">
    <property type="entry name" value="Transposase_mut"/>
    <property type="match status" value="1"/>
</dbReference>
<dbReference type="Proteomes" id="UP000551501">
    <property type="component" value="Unassembled WGS sequence"/>
</dbReference>
<reference evidence="7 8" key="1">
    <citation type="submission" date="2020-08" db="EMBL/GenBank/DDBJ databases">
        <title>Sequencing the genomes of 1000 actinobacteria strains.</title>
        <authorList>
            <person name="Klenk H.-P."/>
        </authorList>
    </citation>
    <scope>NUCLEOTIDE SEQUENCE [LARGE SCALE GENOMIC DNA]</scope>
    <source>
        <strain evidence="7 8">DSM 45298</strain>
    </source>
</reference>
<protein>
    <submittedName>
        <fullName evidence="7">Uncharacterized protein</fullName>
    </submittedName>
</protein>
<evidence type="ECO:0000256" key="6">
    <source>
        <dbReference type="SAM" id="MobiDB-lite"/>
    </source>
</evidence>
<sequence>MLHSVYDQPDADAVQAQFDRLLDYVEEKLPAVFTHLDAAREDILAFTKYPQGPLDPDLVQQPHRATPQGDPATHRRRRHLPDP</sequence>
<evidence type="ECO:0000256" key="2">
    <source>
        <dbReference type="ARBA" id="ARBA00010961"/>
    </source>
</evidence>
<dbReference type="GO" id="GO:0004803">
    <property type="term" value="F:transposase activity"/>
    <property type="evidence" value="ECO:0007669"/>
    <property type="project" value="InterPro"/>
</dbReference>
<keyword evidence="3" id="KW-0815">Transposition</keyword>
<evidence type="ECO:0000256" key="5">
    <source>
        <dbReference type="ARBA" id="ARBA00023172"/>
    </source>
</evidence>
<dbReference type="EMBL" id="JACIFP010000002">
    <property type="protein sequence ID" value="MBB4138051.1"/>
    <property type="molecule type" value="Genomic_DNA"/>
</dbReference>